<evidence type="ECO:0000313" key="2">
    <source>
        <dbReference type="EMBL" id="OAI16713.1"/>
    </source>
</evidence>
<evidence type="ECO:0000259" key="1">
    <source>
        <dbReference type="Pfam" id="PF13453"/>
    </source>
</evidence>
<dbReference type="AlphaFoldDB" id="A0A177NH02"/>
<sequence>MAKCSACSAPLAANSQICRYCGVRNDIDLSGKYDFSPIGTQTSRICPVCDTPLQTVALKGEQVLHIERCETCYGLFFDPGEIETLLVRTAGSTLAVDRAWLDGINRERYSADARVRYLKCPVCRVLMNRVLYGYRSGVVVDRCASHGVWLDGGQISHLLEWQRAGGRMLAKKRPVAKRQSAANAKSATLSTMKAARDGDSRDWLAVAELLANLLS</sequence>
<keyword evidence="3" id="KW-1185">Reference proteome</keyword>
<dbReference type="RefSeq" id="WP_064030132.1">
    <property type="nucleotide sequence ID" value="NZ_LUUK01000183.1"/>
</dbReference>
<dbReference type="Proteomes" id="UP000077628">
    <property type="component" value="Unassembled WGS sequence"/>
</dbReference>
<evidence type="ECO:0000313" key="3">
    <source>
        <dbReference type="Proteomes" id="UP000077628"/>
    </source>
</evidence>
<comment type="caution">
    <text evidence="2">The sequence shown here is derived from an EMBL/GenBank/DDBJ whole genome shotgun (WGS) entry which is preliminary data.</text>
</comment>
<feature type="domain" description="Transcription factor zinc-finger" evidence="1">
    <location>
        <begin position="45"/>
        <end position="86"/>
    </location>
</feature>
<organism evidence="2 3">
    <name type="scientific">Methylomonas koyamae</name>
    <dbReference type="NCBI Taxonomy" id="702114"/>
    <lineage>
        <taxon>Bacteria</taxon>
        <taxon>Pseudomonadati</taxon>
        <taxon>Pseudomonadota</taxon>
        <taxon>Gammaproteobacteria</taxon>
        <taxon>Methylococcales</taxon>
        <taxon>Methylococcaceae</taxon>
        <taxon>Methylomonas</taxon>
    </lineage>
</organism>
<gene>
    <name evidence="2" type="ORF">A1355_09380</name>
</gene>
<dbReference type="Pfam" id="PF13453">
    <property type="entry name" value="Zn_ribbon_TFIIB"/>
    <property type="match status" value="1"/>
</dbReference>
<dbReference type="InterPro" id="IPR027392">
    <property type="entry name" value="TF_Znf"/>
</dbReference>
<dbReference type="STRING" id="702114.A1355_09380"/>
<dbReference type="OrthoDB" id="9814037at2"/>
<accession>A0A177NH02</accession>
<reference evidence="3" key="1">
    <citation type="submission" date="2016-03" db="EMBL/GenBank/DDBJ databases">
        <authorList>
            <person name="Heylen K."/>
            <person name="De Vos P."/>
            <person name="Vekeman B."/>
        </authorList>
    </citation>
    <scope>NUCLEOTIDE SEQUENCE [LARGE SCALE GENOMIC DNA]</scope>
    <source>
        <strain evidence="3">R-45383</strain>
    </source>
</reference>
<dbReference type="EMBL" id="LUUK01000183">
    <property type="protein sequence ID" value="OAI16713.1"/>
    <property type="molecule type" value="Genomic_DNA"/>
</dbReference>
<name>A0A177NH02_9GAMM</name>
<proteinExistence type="predicted"/>
<protein>
    <recommendedName>
        <fullName evidence="1">Transcription factor zinc-finger domain-containing protein</fullName>
    </recommendedName>
</protein>